<keyword evidence="1" id="KW-0812">Transmembrane</keyword>
<dbReference type="AlphaFoldDB" id="A0A162UHW8"/>
<dbReference type="STRING" id="1121326.CLMAG_09780"/>
<evidence type="ECO:0000259" key="2">
    <source>
        <dbReference type="Pfam" id="PF09992"/>
    </source>
</evidence>
<dbReference type="EMBL" id="LWAE01000001">
    <property type="protein sequence ID" value="KZL93925.1"/>
    <property type="molecule type" value="Genomic_DNA"/>
</dbReference>
<sequence length="335" mass="36253">MKEVENKEINKRKKLSIKATVAFLIYTLIVVTVTTPLFVFYGPFENVKRTIVGTAMATFTHQYIATTFLSQEEISKILKSSQTGETTSSEVENLNGVKVAHTGDKGIDRYDIHTKKFDGYILEINDPTRLKIGYTKRIGEVGQRTSEIAEENGAVAAINGGGFTDRSSNGKLWAGTGAYPEGLVISDGKVIYSDVKANEKVNITAFTADGTLIVGDHTLNDLKKKNVVEAVSFRNSLVINGKTVAVEDEGLNPRTAIGQKSDGTIIMLVIDGRTGLKPGATLKEVQNILLQQGVVNASNLDGGSSSTMYLNGEIINNPCDWNGERTVATALYVKP</sequence>
<organism evidence="3 4">
    <name type="scientific">Clostridium magnum DSM 2767</name>
    <dbReference type="NCBI Taxonomy" id="1121326"/>
    <lineage>
        <taxon>Bacteria</taxon>
        <taxon>Bacillati</taxon>
        <taxon>Bacillota</taxon>
        <taxon>Clostridia</taxon>
        <taxon>Eubacteriales</taxon>
        <taxon>Clostridiaceae</taxon>
        <taxon>Clostridium</taxon>
    </lineage>
</organism>
<keyword evidence="1" id="KW-1133">Transmembrane helix</keyword>
<protein>
    <recommendedName>
        <fullName evidence="2">Phosphodiester glycosidase domain-containing protein</fullName>
    </recommendedName>
</protein>
<gene>
    <name evidence="3" type="ORF">CLMAG_09780</name>
</gene>
<dbReference type="InterPro" id="IPR018711">
    <property type="entry name" value="NAGPA"/>
</dbReference>
<keyword evidence="1" id="KW-0472">Membrane</keyword>
<dbReference type="OrthoDB" id="9809781at2"/>
<keyword evidence="4" id="KW-1185">Reference proteome</keyword>
<dbReference type="Proteomes" id="UP000076603">
    <property type="component" value="Unassembled WGS sequence"/>
</dbReference>
<name>A0A162UHW8_9CLOT</name>
<comment type="caution">
    <text evidence="3">The sequence shown here is derived from an EMBL/GenBank/DDBJ whole genome shotgun (WGS) entry which is preliminary data.</text>
</comment>
<dbReference type="RefSeq" id="WP_066618596.1">
    <property type="nucleotide sequence ID" value="NZ_FQXL01000010.1"/>
</dbReference>
<evidence type="ECO:0000313" key="4">
    <source>
        <dbReference type="Proteomes" id="UP000076603"/>
    </source>
</evidence>
<dbReference type="Pfam" id="PF09992">
    <property type="entry name" value="NAGPA"/>
    <property type="match status" value="1"/>
</dbReference>
<accession>A0A162UHW8</accession>
<reference evidence="3 4" key="1">
    <citation type="submission" date="2016-04" db="EMBL/GenBank/DDBJ databases">
        <title>Genome sequence of Clostridium magnum DSM 2767.</title>
        <authorList>
            <person name="Poehlein A."/>
            <person name="Uhlig R."/>
            <person name="Fischer R."/>
            <person name="Bahl H."/>
            <person name="Daniel R."/>
        </authorList>
    </citation>
    <scope>NUCLEOTIDE SEQUENCE [LARGE SCALE GENOMIC DNA]</scope>
    <source>
        <strain evidence="3 4">DSM 2767</strain>
    </source>
</reference>
<evidence type="ECO:0000256" key="1">
    <source>
        <dbReference type="SAM" id="Phobius"/>
    </source>
</evidence>
<feature type="transmembrane region" description="Helical" evidence="1">
    <location>
        <begin position="21"/>
        <end position="41"/>
    </location>
</feature>
<dbReference type="PANTHER" id="PTHR40446">
    <property type="entry name" value="N-ACETYLGLUCOSAMINE-1-PHOSPHODIESTER ALPHA-N-ACETYLGLUCOSAMINIDASE"/>
    <property type="match status" value="1"/>
</dbReference>
<dbReference type="PANTHER" id="PTHR40446:SF2">
    <property type="entry name" value="N-ACETYLGLUCOSAMINE-1-PHOSPHODIESTER ALPHA-N-ACETYLGLUCOSAMINIDASE"/>
    <property type="match status" value="1"/>
</dbReference>
<dbReference type="PATRIC" id="fig|1121326.3.peg.937"/>
<feature type="domain" description="Phosphodiester glycosidase" evidence="2">
    <location>
        <begin position="152"/>
        <end position="333"/>
    </location>
</feature>
<evidence type="ECO:0000313" key="3">
    <source>
        <dbReference type="EMBL" id="KZL93925.1"/>
    </source>
</evidence>
<proteinExistence type="predicted"/>